<accession>A0AAD5YEN5</accession>
<keyword evidence="3" id="KW-1185">Reference proteome</keyword>
<comment type="caution">
    <text evidence="2">The sequence shown here is derived from an EMBL/GenBank/DDBJ whole genome shotgun (WGS) entry which is preliminary data.</text>
</comment>
<gene>
    <name evidence="2" type="ORF">NLI96_g4556</name>
</gene>
<feature type="compositionally biased region" description="Polar residues" evidence="1">
    <location>
        <begin position="255"/>
        <end position="268"/>
    </location>
</feature>
<dbReference type="AlphaFoldDB" id="A0AAD5YEN5"/>
<protein>
    <submittedName>
        <fullName evidence="2">Uncharacterized protein</fullName>
    </submittedName>
</protein>
<reference evidence="2" key="1">
    <citation type="submission" date="2022-07" db="EMBL/GenBank/DDBJ databases">
        <title>Genome Sequence of Physisporinus lineatus.</title>
        <authorList>
            <person name="Buettner E."/>
        </authorList>
    </citation>
    <scope>NUCLEOTIDE SEQUENCE</scope>
    <source>
        <strain evidence="2">VT162</strain>
    </source>
</reference>
<feature type="compositionally biased region" description="Low complexity" evidence="1">
    <location>
        <begin position="223"/>
        <end position="248"/>
    </location>
</feature>
<evidence type="ECO:0000313" key="3">
    <source>
        <dbReference type="Proteomes" id="UP001212997"/>
    </source>
</evidence>
<feature type="region of interest" description="Disordered" evidence="1">
    <location>
        <begin position="127"/>
        <end position="146"/>
    </location>
</feature>
<proteinExistence type="predicted"/>
<dbReference type="EMBL" id="JANAWD010000135">
    <property type="protein sequence ID" value="KAJ3485994.1"/>
    <property type="molecule type" value="Genomic_DNA"/>
</dbReference>
<sequence>MIELIHQTMFPNTYPEVGQRRQEKHTPSCHVHSNTRSHFVDFMLEIGEDPHLIHLCCVPAENTVISRLKSRPVKTKSAGKRRADATPVFSPITNFPLAQKRKRESHAHISRNAEDRGELPLAACQTNSKVPSQVPSSLATPCPRNHLKPKVKPTLAIDYEIECDSPTFTCPPTTARRSLLTLIGHTTTIAQGNRAAADAADPDHSSSQLPPRQMSVSSHQGPSTSSAATTSTLSRSPSATSLATTLSSEGPATPRATSPAPQVSSDEPIQDLSQIERYSRFRVQATCVVCKRSGSNFPGCVKCGGMWCSRQCRILSGGEGGKHLCQSRADVSAVDIQQL</sequence>
<organism evidence="2 3">
    <name type="scientific">Meripilus lineatus</name>
    <dbReference type="NCBI Taxonomy" id="2056292"/>
    <lineage>
        <taxon>Eukaryota</taxon>
        <taxon>Fungi</taxon>
        <taxon>Dikarya</taxon>
        <taxon>Basidiomycota</taxon>
        <taxon>Agaricomycotina</taxon>
        <taxon>Agaricomycetes</taxon>
        <taxon>Polyporales</taxon>
        <taxon>Meripilaceae</taxon>
        <taxon>Meripilus</taxon>
    </lineage>
</organism>
<evidence type="ECO:0000313" key="2">
    <source>
        <dbReference type="EMBL" id="KAJ3485994.1"/>
    </source>
</evidence>
<feature type="compositionally biased region" description="Polar residues" evidence="1">
    <location>
        <begin position="127"/>
        <end position="139"/>
    </location>
</feature>
<feature type="compositionally biased region" description="Polar residues" evidence="1">
    <location>
        <begin position="205"/>
        <end position="222"/>
    </location>
</feature>
<feature type="region of interest" description="Disordered" evidence="1">
    <location>
        <begin position="192"/>
        <end position="268"/>
    </location>
</feature>
<dbReference type="Proteomes" id="UP001212997">
    <property type="component" value="Unassembled WGS sequence"/>
</dbReference>
<feature type="compositionally biased region" description="Basic residues" evidence="1">
    <location>
        <begin position="100"/>
        <end position="109"/>
    </location>
</feature>
<name>A0AAD5YEN5_9APHY</name>
<evidence type="ECO:0000256" key="1">
    <source>
        <dbReference type="SAM" id="MobiDB-lite"/>
    </source>
</evidence>
<feature type="region of interest" description="Disordered" evidence="1">
    <location>
        <begin position="100"/>
        <end position="119"/>
    </location>
</feature>